<gene>
    <name evidence="1" type="ORF">WN944_018406</name>
</gene>
<comment type="caution">
    <text evidence="1">The sequence shown here is derived from an EMBL/GenBank/DDBJ whole genome shotgun (WGS) entry which is preliminary data.</text>
</comment>
<organism evidence="1 2">
    <name type="scientific">Citrus x changshan-huyou</name>
    <dbReference type="NCBI Taxonomy" id="2935761"/>
    <lineage>
        <taxon>Eukaryota</taxon>
        <taxon>Viridiplantae</taxon>
        <taxon>Streptophyta</taxon>
        <taxon>Embryophyta</taxon>
        <taxon>Tracheophyta</taxon>
        <taxon>Spermatophyta</taxon>
        <taxon>Magnoliopsida</taxon>
        <taxon>eudicotyledons</taxon>
        <taxon>Gunneridae</taxon>
        <taxon>Pentapetalae</taxon>
        <taxon>rosids</taxon>
        <taxon>malvids</taxon>
        <taxon>Sapindales</taxon>
        <taxon>Rutaceae</taxon>
        <taxon>Aurantioideae</taxon>
        <taxon>Citrus</taxon>
    </lineage>
</organism>
<dbReference type="Proteomes" id="UP001428341">
    <property type="component" value="Unassembled WGS sequence"/>
</dbReference>
<sequence>MKVGEVRKRKCRDVNSLNEDMEGNRTIERNTHYGFSSYFGATVRKMKATDANTSITREVRREIATSFKNLPPKTKWKYKVRVEQAVKGEATNTYFMRCAPDRLAAAVTNLSDEQRAAVCEMGMGSVLELNSGRLKRKLCGWLVDRIDVCRRVVVLNGNEVELIANSFGHVMGLIDGGMPLRLEGDIKEVESYVQMFSASSTGINIKKLAKMLSITRYKEEKLAYIGGCLLYLEMLYFNSIVYGKVQRDRSMCPLALWNVDEIKRLMKWIENKGGYSSDEIRVCDASLIKANSSSDGCSMPMEEDFRDSDVRQMTTAPGMTKIKSISQLDKAVVISSRPSGYVEKLKTDGSCRNNHGNNDKGKDWSDATKGEGVCTNCESKQLYMVIEEILDCEDGSGHKLTNIWIVGKEYTLSKDRVKWPPLSEAVCRTGKRTRHEEHRFTHVATLSQRMAVLLAFFSSLLECIEST</sequence>
<evidence type="ECO:0000313" key="2">
    <source>
        <dbReference type="Proteomes" id="UP001428341"/>
    </source>
</evidence>
<accession>A0AAP0LUQ1</accession>
<dbReference type="AlphaFoldDB" id="A0AAP0LUQ1"/>
<proteinExistence type="predicted"/>
<name>A0AAP0LUQ1_9ROSI</name>
<reference evidence="1 2" key="1">
    <citation type="submission" date="2024-05" db="EMBL/GenBank/DDBJ databases">
        <title>Haplotype-resolved chromosome-level genome assembly of Huyou (Citrus changshanensis).</title>
        <authorList>
            <person name="Miao C."/>
            <person name="Chen W."/>
            <person name="Wu Y."/>
            <person name="Wang L."/>
            <person name="Zhao S."/>
            <person name="Grierson D."/>
            <person name="Xu C."/>
            <person name="Chen K."/>
        </authorList>
    </citation>
    <scope>NUCLEOTIDE SEQUENCE [LARGE SCALE GENOMIC DNA]</scope>
    <source>
        <strain evidence="1">01-14</strain>
        <tissue evidence="1">Leaf</tissue>
    </source>
</reference>
<protein>
    <submittedName>
        <fullName evidence="1">Uncharacterized protein</fullName>
    </submittedName>
</protein>
<dbReference type="EMBL" id="JBCGBO010000007">
    <property type="protein sequence ID" value="KAK9187016.1"/>
    <property type="molecule type" value="Genomic_DNA"/>
</dbReference>
<evidence type="ECO:0000313" key="1">
    <source>
        <dbReference type="EMBL" id="KAK9187016.1"/>
    </source>
</evidence>
<dbReference type="PANTHER" id="PTHR34835">
    <property type="entry name" value="OS07G0283600 PROTEIN-RELATED"/>
    <property type="match status" value="1"/>
</dbReference>
<dbReference type="PANTHER" id="PTHR34835:SF34">
    <property type="entry name" value="OS08G0555500 PROTEIN"/>
    <property type="match status" value="1"/>
</dbReference>
<keyword evidence="2" id="KW-1185">Reference proteome</keyword>